<feature type="chain" id="PRO_5035214723" description="Pyrroline-5-carboxylate reductase catalytic N-terminal domain-containing protein" evidence="2">
    <location>
        <begin position="16"/>
        <end position="282"/>
    </location>
</feature>
<dbReference type="PANTHER" id="PTHR11645:SF13">
    <property type="entry name" value="PYRROLINE-5-CARBOXYLATE REDUCTASE CATALYTIC N-TERMINAL DOMAIN-CONTAINING PROTEIN"/>
    <property type="match status" value="1"/>
</dbReference>
<proteinExistence type="inferred from homology"/>
<dbReference type="GO" id="GO:0055129">
    <property type="term" value="P:L-proline biosynthetic process"/>
    <property type="evidence" value="ECO:0007669"/>
    <property type="project" value="TreeGrafter"/>
</dbReference>
<feature type="domain" description="Pyrroline-5-carboxylate reductase catalytic N-terminal" evidence="3">
    <location>
        <begin position="21"/>
        <end position="111"/>
    </location>
</feature>
<evidence type="ECO:0000256" key="2">
    <source>
        <dbReference type="SAM" id="SignalP"/>
    </source>
</evidence>
<evidence type="ECO:0000313" key="5">
    <source>
        <dbReference type="Proteomes" id="UP000789595"/>
    </source>
</evidence>
<dbReference type="PANTHER" id="PTHR11645">
    <property type="entry name" value="PYRROLINE-5-CARBOXYLATE REDUCTASE"/>
    <property type="match status" value="1"/>
</dbReference>
<dbReference type="SUPFAM" id="SSF51735">
    <property type="entry name" value="NAD(P)-binding Rossmann-fold domains"/>
    <property type="match status" value="1"/>
</dbReference>
<feature type="signal peptide" evidence="2">
    <location>
        <begin position="1"/>
        <end position="15"/>
    </location>
</feature>
<dbReference type="InterPro" id="IPR028939">
    <property type="entry name" value="P5C_Rdtase_cat_N"/>
</dbReference>
<keyword evidence="5" id="KW-1185">Reference proteome</keyword>
<dbReference type="Gene3D" id="3.40.50.720">
    <property type="entry name" value="NAD(P)-binding Rossmann-like Domain"/>
    <property type="match status" value="1"/>
</dbReference>
<dbReference type="GO" id="GO:0004735">
    <property type="term" value="F:pyrroline-5-carboxylate reductase activity"/>
    <property type="evidence" value="ECO:0007669"/>
    <property type="project" value="TreeGrafter"/>
</dbReference>
<dbReference type="InterPro" id="IPR036291">
    <property type="entry name" value="NAD(P)-bd_dom_sf"/>
</dbReference>
<evidence type="ECO:0000313" key="4">
    <source>
        <dbReference type="EMBL" id="CAH0375821.1"/>
    </source>
</evidence>
<reference evidence="4" key="1">
    <citation type="submission" date="2021-11" db="EMBL/GenBank/DDBJ databases">
        <authorList>
            <consortium name="Genoscope - CEA"/>
            <person name="William W."/>
        </authorList>
    </citation>
    <scope>NUCLEOTIDE SEQUENCE</scope>
</reference>
<dbReference type="EMBL" id="CAKKNE010000005">
    <property type="protein sequence ID" value="CAH0375821.1"/>
    <property type="molecule type" value="Genomic_DNA"/>
</dbReference>
<dbReference type="OrthoDB" id="10263291at2759"/>
<comment type="caution">
    <text evidence="4">The sequence shown here is derived from an EMBL/GenBank/DDBJ whole genome shotgun (WGS) entry which is preliminary data.</text>
</comment>
<name>A0A8J2X5E5_9STRA</name>
<dbReference type="Proteomes" id="UP000789595">
    <property type="component" value="Unassembled WGS sequence"/>
</dbReference>
<keyword evidence="2" id="KW-0732">Signal</keyword>
<sequence>MHRIALLMAASVGSALVPESIGVVGVGTISSAAVRGLCRSDAPQVVLSPRNAAKAQALEQEFETVRIAATNQAVVDACDCVVLAVLPGQAQQVCEPLQFRQGQLVISLMAGVPLADIERWCGPAECALACPLPAIAENAGTTIVTPPEPRTVAIFERLGTAVPVATEDQFQRLQAMTCVMGDLYARQKTAQDWLVANGVDATAASAYVGGVFHTMTHDARNAKPSTLSDLVAEQTPGGMNEMVIAEQREDGAYASLEHSLDSIYSRLCGAHDPSLAPAKRRK</sequence>
<evidence type="ECO:0000256" key="1">
    <source>
        <dbReference type="ARBA" id="ARBA00005525"/>
    </source>
</evidence>
<accession>A0A8J2X5E5</accession>
<protein>
    <recommendedName>
        <fullName evidence="3">Pyrroline-5-carboxylate reductase catalytic N-terminal domain-containing protein</fullName>
    </recommendedName>
</protein>
<dbReference type="AlphaFoldDB" id="A0A8J2X5E5"/>
<evidence type="ECO:0000259" key="3">
    <source>
        <dbReference type="Pfam" id="PF03807"/>
    </source>
</evidence>
<dbReference type="Pfam" id="PF03807">
    <property type="entry name" value="F420_oxidored"/>
    <property type="match status" value="1"/>
</dbReference>
<organism evidence="4 5">
    <name type="scientific">Pelagomonas calceolata</name>
    <dbReference type="NCBI Taxonomy" id="35677"/>
    <lineage>
        <taxon>Eukaryota</taxon>
        <taxon>Sar</taxon>
        <taxon>Stramenopiles</taxon>
        <taxon>Ochrophyta</taxon>
        <taxon>Pelagophyceae</taxon>
        <taxon>Pelagomonadales</taxon>
        <taxon>Pelagomonadaceae</taxon>
        <taxon>Pelagomonas</taxon>
    </lineage>
</organism>
<gene>
    <name evidence="4" type="ORF">PECAL_5P03690</name>
</gene>
<comment type="similarity">
    <text evidence="1">Belongs to the pyrroline-5-carboxylate reductase family.</text>
</comment>